<reference evidence="1 2" key="1">
    <citation type="submission" date="2020-08" db="EMBL/GenBank/DDBJ databases">
        <title>Cohnella phylogeny.</title>
        <authorList>
            <person name="Dunlap C."/>
        </authorList>
    </citation>
    <scope>NUCLEOTIDE SEQUENCE [LARGE SCALE GENOMIC DNA]</scope>
    <source>
        <strain evidence="1 2">DSM 25241</strain>
    </source>
</reference>
<sequence>MKVSFIWFDLGYTLVYQEREAAYRRFLAEEGIDLGIERIRLAYHLADKLFMREYPGVLGREVQTFYPWYIGWLNHSLGLSFDLDKQCRFLRESQGKPERTWKAFPEAARILRELRNRSFGVGLISNWDSSARAVLESAGLLNLLDPIVVSSEVGVSKPDPEIFRIALERAGVRAEECLYVGDNYYDDVVGSRRAGMASCLINRYGTQGIEEIEGANVIASVGELPGRILPASAGYPSYRAKGRIVQ</sequence>
<protein>
    <submittedName>
        <fullName evidence="1">HAD-IA family hydrolase</fullName>
    </submittedName>
</protein>
<dbReference type="InterPro" id="IPR036412">
    <property type="entry name" value="HAD-like_sf"/>
</dbReference>
<dbReference type="SFLD" id="SFLDG01129">
    <property type="entry name" value="C1.5:_HAD__Beta-PGM__Phosphata"/>
    <property type="match status" value="1"/>
</dbReference>
<name>A0A841T5W1_9BACL</name>
<comment type="caution">
    <text evidence="1">The sequence shown here is derived from an EMBL/GenBank/DDBJ whole genome shotgun (WGS) entry which is preliminary data.</text>
</comment>
<dbReference type="PANTHER" id="PTHR46191:SF2">
    <property type="entry name" value="HALOACID DEHALOGENASE-LIKE HYDROLASE DOMAIN-CONTAINING PROTEIN 3"/>
    <property type="match status" value="1"/>
</dbReference>
<dbReference type="Pfam" id="PF00702">
    <property type="entry name" value="Hydrolase"/>
    <property type="match status" value="1"/>
</dbReference>
<evidence type="ECO:0000313" key="2">
    <source>
        <dbReference type="Proteomes" id="UP000535838"/>
    </source>
</evidence>
<dbReference type="PRINTS" id="PR00413">
    <property type="entry name" value="HADHALOGNASE"/>
</dbReference>
<evidence type="ECO:0000313" key="1">
    <source>
        <dbReference type="EMBL" id="MBB6638246.1"/>
    </source>
</evidence>
<dbReference type="SFLD" id="SFLDS00003">
    <property type="entry name" value="Haloacid_Dehalogenase"/>
    <property type="match status" value="1"/>
</dbReference>
<gene>
    <name evidence="1" type="ORF">H7B67_29295</name>
</gene>
<dbReference type="GO" id="GO:0016787">
    <property type="term" value="F:hydrolase activity"/>
    <property type="evidence" value="ECO:0007669"/>
    <property type="project" value="UniProtKB-KW"/>
</dbReference>
<dbReference type="SUPFAM" id="SSF56784">
    <property type="entry name" value="HAD-like"/>
    <property type="match status" value="1"/>
</dbReference>
<dbReference type="PANTHER" id="PTHR46191">
    <property type="match status" value="1"/>
</dbReference>
<keyword evidence="1" id="KW-0378">Hydrolase</keyword>
<dbReference type="AlphaFoldDB" id="A0A841T5W1"/>
<dbReference type="NCBIfam" id="TIGR01549">
    <property type="entry name" value="HAD-SF-IA-v1"/>
    <property type="match status" value="1"/>
</dbReference>
<dbReference type="RefSeq" id="WP_185123449.1">
    <property type="nucleotide sequence ID" value="NZ_JACJVQ010000030.1"/>
</dbReference>
<organism evidence="1 2">
    <name type="scientific">Cohnella thailandensis</name>
    <dbReference type="NCBI Taxonomy" id="557557"/>
    <lineage>
        <taxon>Bacteria</taxon>
        <taxon>Bacillati</taxon>
        <taxon>Bacillota</taxon>
        <taxon>Bacilli</taxon>
        <taxon>Bacillales</taxon>
        <taxon>Paenibacillaceae</taxon>
        <taxon>Cohnella</taxon>
    </lineage>
</organism>
<dbReference type="NCBIfam" id="TIGR01509">
    <property type="entry name" value="HAD-SF-IA-v3"/>
    <property type="match status" value="1"/>
</dbReference>
<dbReference type="InterPro" id="IPR023214">
    <property type="entry name" value="HAD_sf"/>
</dbReference>
<proteinExistence type="predicted"/>
<keyword evidence="2" id="KW-1185">Reference proteome</keyword>
<dbReference type="InterPro" id="IPR051828">
    <property type="entry name" value="HAD-like_hydrolase_domain"/>
</dbReference>
<dbReference type="InterPro" id="IPR006439">
    <property type="entry name" value="HAD-SF_hydro_IA"/>
</dbReference>
<accession>A0A841T5W1</accession>
<dbReference type="EMBL" id="JACJVQ010000030">
    <property type="protein sequence ID" value="MBB6638246.1"/>
    <property type="molecule type" value="Genomic_DNA"/>
</dbReference>
<dbReference type="Gene3D" id="3.40.50.1000">
    <property type="entry name" value="HAD superfamily/HAD-like"/>
    <property type="match status" value="1"/>
</dbReference>
<dbReference type="Proteomes" id="UP000535838">
    <property type="component" value="Unassembled WGS sequence"/>
</dbReference>
<dbReference type="InterPro" id="IPR023198">
    <property type="entry name" value="PGP-like_dom2"/>
</dbReference>
<dbReference type="Gene3D" id="1.10.150.240">
    <property type="entry name" value="Putative phosphatase, domain 2"/>
    <property type="match status" value="1"/>
</dbReference>